<proteinExistence type="predicted"/>
<dbReference type="CDD" id="cd05387">
    <property type="entry name" value="BY-kinase"/>
    <property type="match status" value="1"/>
</dbReference>
<dbReference type="Pfam" id="PF10609">
    <property type="entry name" value="ParA"/>
    <property type="match status" value="1"/>
</dbReference>
<feature type="region of interest" description="Disordered" evidence="3">
    <location>
        <begin position="458"/>
        <end position="513"/>
    </location>
</feature>
<gene>
    <name evidence="5" type="ORF">FB473_001546</name>
</gene>
<feature type="transmembrane region" description="Helical" evidence="4">
    <location>
        <begin position="172"/>
        <end position="192"/>
    </location>
</feature>
<dbReference type="InterPro" id="IPR050445">
    <property type="entry name" value="Bact_polysacc_biosynth/exp"/>
</dbReference>
<keyword evidence="2" id="KW-0067">ATP-binding</keyword>
<evidence type="ECO:0000256" key="2">
    <source>
        <dbReference type="ARBA" id="ARBA00022840"/>
    </source>
</evidence>
<sequence length="513" mass="54187">MTLEDFLKLALRNIGTILLCTFVGGLVGVGVLKITPITYTAQSTAYVRVSLPEDDSTSAYYSASQLALSKAKAFVPVFTSTPVAEAVINELSLSETPAALASRVSATRATDSLTIEVSASASDPDLAQSIADAVVKAAGEQVKVLEGDSSPVEVVPMASAALSSVTVKPQPMLYVGIGLLVGLVIGIGIAVVRDQLDTTLRTAEDVERGFNEPVLGVLPRSKVLSRAHPDLQGDFRASEALRKLRTNLRFVNIDQELRCIVVTSPLAGEGKSSVASSLARVMALAGQEVLLIDADLRRPTVASTFQVAKEIGLTQVLAGAVPLEDAVASTETTGLHVLPAGETPPNPSELLGSQRMKDLLEFLRSWYFVIVDAPPLLPVTDGALLAKNSDGALVVAAARKTGTEQLHRAISNVEQVQGHVLGIVLNGVASGRFSRLKYGDPEYGYGLHYDRYGEYRATEAKKSSQPGSGPNGDEPRHFDEHIDVVGSSASINGSHPDTSTRMEASLRRGSHSA</sequence>
<dbReference type="Gene3D" id="3.40.50.300">
    <property type="entry name" value="P-loop containing nucleotide triphosphate hydrolases"/>
    <property type="match status" value="1"/>
</dbReference>
<feature type="compositionally biased region" description="Polar residues" evidence="3">
    <location>
        <begin position="487"/>
        <end position="497"/>
    </location>
</feature>
<evidence type="ECO:0000313" key="6">
    <source>
        <dbReference type="Proteomes" id="UP000749311"/>
    </source>
</evidence>
<evidence type="ECO:0000256" key="4">
    <source>
        <dbReference type="SAM" id="Phobius"/>
    </source>
</evidence>
<dbReference type="InterPro" id="IPR033756">
    <property type="entry name" value="YlxH/NBP35"/>
</dbReference>
<organism evidence="5 6">
    <name type="scientific">Brooklawnia cerclae</name>
    <dbReference type="NCBI Taxonomy" id="349934"/>
    <lineage>
        <taxon>Bacteria</taxon>
        <taxon>Bacillati</taxon>
        <taxon>Actinomycetota</taxon>
        <taxon>Actinomycetes</taxon>
        <taxon>Propionibacteriales</taxon>
        <taxon>Propionibacteriaceae</taxon>
        <taxon>Brooklawnia</taxon>
    </lineage>
</organism>
<keyword evidence="4" id="KW-0472">Membrane</keyword>
<keyword evidence="4" id="KW-0812">Transmembrane</keyword>
<dbReference type="EMBL" id="JAAMOZ010000001">
    <property type="protein sequence ID" value="NIH56901.1"/>
    <property type="molecule type" value="Genomic_DNA"/>
</dbReference>
<dbReference type="InterPro" id="IPR027417">
    <property type="entry name" value="P-loop_NTPase"/>
</dbReference>
<reference evidence="5 6" key="1">
    <citation type="submission" date="2020-02" db="EMBL/GenBank/DDBJ databases">
        <title>Sequencing the genomes of 1000 actinobacteria strains.</title>
        <authorList>
            <person name="Klenk H.-P."/>
        </authorList>
    </citation>
    <scope>NUCLEOTIDE SEQUENCE [LARGE SCALE GENOMIC DNA]</scope>
    <source>
        <strain evidence="5 6">DSM 19609</strain>
    </source>
</reference>
<evidence type="ECO:0000256" key="1">
    <source>
        <dbReference type="ARBA" id="ARBA00022741"/>
    </source>
</evidence>
<evidence type="ECO:0000313" key="5">
    <source>
        <dbReference type="EMBL" id="NIH56901.1"/>
    </source>
</evidence>
<dbReference type="Proteomes" id="UP000749311">
    <property type="component" value="Unassembled WGS sequence"/>
</dbReference>
<feature type="transmembrane region" description="Helical" evidence="4">
    <location>
        <begin position="12"/>
        <end position="32"/>
    </location>
</feature>
<keyword evidence="6" id="KW-1185">Reference proteome</keyword>
<comment type="caution">
    <text evidence="5">The sequence shown here is derived from an EMBL/GenBank/DDBJ whole genome shotgun (WGS) entry which is preliminary data.</text>
</comment>
<keyword evidence="4" id="KW-1133">Transmembrane helix</keyword>
<dbReference type="InterPro" id="IPR005702">
    <property type="entry name" value="Wzc-like_C"/>
</dbReference>
<feature type="compositionally biased region" description="Basic and acidic residues" evidence="3">
    <location>
        <begin position="473"/>
        <end position="483"/>
    </location>
</feature>
<protein>
    <submittedName>
        <fullName evidence="5">Capsular exopolysaccharide synthesis family protein</fullName>
    </submittedName>
</protein>
<dbReference type="SUPFAM" id="SSF52540">
    <property type="entry name" value="P-loop containing nucleoside triphosphate hydrolases"/>
    <property type="match status" value="1"/>
</dbReference>
<evidence type="ECO:0000256" key="3">
    <source>
        <dbReference type="SAM" id="MobiDB-lite"/>
    </source>
</evidence>
<name>A0ABX0SJK7_9ACTN</name>
<keyword evidence="1" id="KW-0547">Nucleotide-binding</keyword>
<accession>A0ABX0SJK7</accession>
<dbReference type="PANTHER" id="PTHR32309:SF13">
    <property type="entry name" value="FERRIC ENTEROBACTIN TRANSPORT PROTEIN FEPE"/>
    <property type="match status" value="1"/>
</dbReference>
<dbReference type="PANTHER" id="PTHR32309">
    <property type="entry name" value="TYROSINE-PROTEIN KINASE"/>
    <property type="match status" value="1"/>
</dbReference>
<dbReference type="NCBIfam" id="TIGR01007">
    <property type="entry name" value="eps_fam"/>
    <property type="match status" value="1"/>
</dbReference>
<dbReference type="RefSeq" id="WP_167166186.1">
    <property type="nucleotide sequence ID" value="NZ_BAAAOO010000015.1"/>
</dbReference>